<dbReference type="PANTHER" id="PTHR38778">
    <property type="entry name" value="CYTOPLASMIC PROTEIN-RELATED"/>
    <property type="match status" value="1"/>
</dbReference>
<proteinExistence type="predicted"/>
<accession>A0ABY0FB24</accession>
<dbReference type="Proteomes" id="UP000290682">
    <property type="component" value="Unassembled WGS sequence"/>
</dbReference>
<dbReference type="InterPro" id="IPR007416">
    <property type="entry name" value="YggL_50S_bp"/>
</dbReference>
<reference evidence="1 2" key="1">
    <citation type="submission" date="2018-10" db="EMBL/GenBank/DDBJ databases">
        <title>Draft genome of Fastidiocella sp. strain 375T, a bacterium isolated from a karstic cave dripping water.</title>
        <authorList>
            <person name="Coelho C."/>
            <person name="Verissimo A."/>
            <person name="Tiago I."/>
        </authorList>
    </citation>
    <scope>NUCLEOTIDE SEQUENCE [LARGE SCALE GENOMIC DNA]</scope>
    <source>
        <strain evidence="1 2">CAVE-375</strain>
    </source>
</reference>
<organism evidence="1 2">
    <name type="scientific">Crenobacter cavernae</name>
    <dbReference type="NCBI Taxonomy" id="2290923"/>
    <lineage>
        <taxon>Bacteria</taxon>
        <taxon>Pseudomonadati</taxon>
        <taxon>Pseudomonadota</taxon>
        <taxon>Betaproteobacteria</taxon>
        <taxon>Neisseriales</taxon>
        <taxon>Neisseriaceae</taxon>
        <taxon>Crenobacter</taxon>
    </lineage>
</organism>
<dbReference type="RefSeq" id="WP_129213190.1">
    <property type="nucleotide sequence ID" value="NZ_REGR01000012.1"/>
</dbReference>
<protein>
    <submittedName>
        <fullName evidence="1">DUF469 family protein</fullName>
    </submittedName>
</protein>
<dbReference type="EMBL" id="REGR01000012">
    <property type="protein sequence ID" value="RXZ43097.1"/>
    <property type="molecule type" value="Genomic_DNA"/>
</dbReference>
<evidence type="ECO:0000313" key="2">
    <source>
        <dbReference type="Proteomes" id="UP000290682"/>
    </source>
</evidence>
<evidence type="ECO:0000313" key="1">
    <source>
        <dbReference type="EMBL" id="RXZ43097.1"/>
    </source>
</evidence>
<dbReference type="Pfam" id="PF04320">
    <property type="entry name" value="YggL_50S_bp"/>
    <property type="match status" value="1"/>
</dbReference>
<gene>
    <name evidence="1" type="ORF">EBB06_10765</name>
</gene>
<comment type="caution">
    <text evidence="1">The sequence shown here is derived from an EMBL/GenBank/DDBJ whole genome shotgun (WGS) entry which is preliminary data.</text>
</comment>
<dbReference type="PANTHER" id="PTHR38778:SF1">
    <property type="entry name" value="CYTOPLASMIC PROTEIN"/>
    <property type="match status" value="1"/>
</dbReference>
<sequence length="122" mass="13222">MPRNLQSKQRLKRLSPRQQKKLRVGAFTEMGFAFEAALKDGLAPAAEDAFLDAWLNEVDTQGVSFGGSFDAGSPSILNGMVFPVSGVKVDADLRETLIAWLTQRAEVASVTAGELSDVWHGE</sequence>
<keyword evidence="2" id="KW-1185">Reference proteome</keyword>
<name>A0ABY0FB24_9NEIS</name>